<dbReference type="PRINTS" id="PR00344">
    <property type="entry name" value="BCTRLSENSOR"/>
</dbReference>
<comment type="caution">
    <text evidence="14">Lacks conserved residue(s) required for the propagation of feature annotation.</text>
</comment>
<keyword evidence="9 17" id="KW-0067">ATP-binding</keyword>
<keyword evidence="7" id="KW-0547">Nucleotide-binding</keyword>
<dbReference type="SUPFAM" id="SSF47384">
    <property type="entry name" value="Homodimeric domain of signal transducing histidine kinase"/>
    <property type="match status" value="1"/>
</dbReference>
<evidence type="ECO:0000256" key="7">
    <source>
        <dbReference type="ARBA" id="ARBA00022741"/>
    </source>
</evidence>
<dbReference type="PROSITE" id="PS50109">
    <property type="entry name" value="HIS_KIN"/>
    <property type="match status" value="1"/>
</dbReference>
<dbReference type="PANTHER" id="PTHR43711">
    <property type="entry name" value="TWO-COMPONENT HISTIDINE KINASE"/>
    <property type="match status" value="1"/>
</dbReference>
<dbReference type="GO" id="GO:0016020">
    <property type="term" value="C:membrane"/>
    <property type="evidence" value="ECO:0007669"/>
    <property type="project" value="UniProtKB-SubCell"/>
</dbReference>
<dbReference type="SMART" id="SM00387">
    <property type="entry name" value="HATPase_c"/>
    <property type="match status" value="1"/>
</dbReference>
<proteinExistence type="inferred from homology"/>
<dbReference type="InterPro" id="IPR005467">
    <property type="entry name" value="His_kinase_dom"/>
</dbReference>
<dbReference type="EMBL" id="CP159837">
    <property type="protein sequence ID" value="XCM36612.1"/>
    <property type="molecule type" value="Genomic_DNA"/>
</dbReference>
<evidence type="ECO:0000256" key="6">
    <source>
        <dbReference type="ARBA" id="ARBA00022679"/>
    </source>
</evidence>
<dbReference type="SUPFAM" id="SSF55874">
    <property type="entry name" value="ATPase domain of HSP90 chaperone/DNA topoisomerase II/histidine kinase"/>
    <property type="match status" value="1"/>
</dbReference>
<dbReference type="InterPro" id="IPR003018">
    <property type="entry name" value="GAF"/>
</dbReference>
<dbReference type="Pfam" id="PF02518">
    <property type="entry name" value="HATPase_c"/>
    <property type="match status" value="1"/>
</dbReference>
<evidence type="ECO:0000259" key="15">
    <source>
        <dbReference type="PROSITE" id="PS50109"/>
    </source>
</evidence>
<dbReference type="InterPro" id="IPR004358">
    <property type="entry name" value="Sig_transdc_His_kin-like_C"/>
</dbReference>
<dbReference type="InterPro" id="IPR003594">
    <property type="entry name" value="HATPase_dom"/>
</dbReference>
<dbReference type="CDD" id="cd00082">
    <property type="entry name" value="HisKA"/>
    <property type="match status" value="1"/>
</dbReference>
<dbReference type="EC" id="2.7.13.3" evidence="4"/>
<dbReference type="Gene3D" id="1.10.287.130">
    <property type="match status" value="1"/>
</dbReference>
<evidence type="ECO:0000256" key="10">
    <source>
        <dbReference type="ARBA" id="ARBA00023012"/>
    </source>
</evidence>
<dbReference type="Gene3D" id="3.30.450.40">
    <property type="match status" value="2"/>
</dbReference>
<dbReference type="PROSITE" id="PS50110">
    <property type="entry name" value="RESPONSE_REGULATORY"/>
    <property type="match status" value="1"/>
</dbReference>
<evidence type="ECO:0000256" key="11">
    <source>
        <dbReference type="ARBA" id="ARBA00023136"/>
    </source>
</evidence>
<dbReference type="InterPro" id="IPR050736">
    <property type="entry name" value="Sensor_HK_Regulatory"/>
</dbReference>
<evidence type="ECO:0000256" key="8">
    <source>
        <dbReference type="ARBA" id="ARBA00022777"/>
    </source>
</evidence>
<evidence type="ECO:0000256" key="2">
    <source>
        <dbReference type="ARBA" id="ARBA00004370"/>
    </source>
</evidence>
<gene>
    <name evidence="17" type="ORF">ABWT76_005385</name>
</gene>
<accession>A0AAU8JE89</accession>
<sequence length="735" mass="83891">MSDIQLIVDVLRNAQKDFTYDFANNPETCRILLATVQYDAVLSAYQMSNFTGLDICKWQEELNQVIPMILIAGSIGESTVAHCIKSGFSDYINRQQIEKLPEVLQRSLVEFALRRQDKIALEHMRYSAKREAIINQIVYEMRGTLVLEEVLQTTVDLLHQALNVSRCLVFLLDPQHKPQVRYASHATPDREQVIGKHCYLLEYYHTTLSRGNPVFVSNIDQADLPPNILSKANEDGIRGFLIAPLLNQEVYWGNICLHQCDRHREWTGDDLILMSTISNQCAIAIQQAKLFEKIQQQAQQEQLLNEIIREINSQLDPNYILSQIVRQTGEYFQGNRVVIFSMKNQRVQVVHEWRSSENVSSLLGFHAPLSEWKEPLGYFASQSGYFLADLNQERVGYGSSWEQQLDRGNIVSLLRVPIYIREEFFGAISIHSTTKNRFFEPDEIHLLERIADQTAIALYNAQSYERLEQLVKKRTLELEQEKILSEAANRTKTEFLNNMSHELRTPLTGILGFSNVLIQEFFGPLNEKQKQYISSITECGEQLLNLINDLLDISKLEAKEENLHPQALLVEEICGACLSLIQERVKNEGLELRKEIAPDARFCVGDSRRIKQILFNLLSNAIKFTHAGSVTLKVWQNEDKICFSVIDTGIGIPEAEQALIFEPFHQLDQGLSRKYEGTGLGLALSQKLAQMHGGDITLESEVGRGSCFTFWLPLNHDLMQTECPIKAWENIKSGG</sequence>
<dbReference type="SMART" id="SM00388">
    <property type="entry name" value="HisKA"/>
    <property type="match status" value="1"/>
</dbReference>
<evidence type="ECO:0000256" key="4">
    <source>
        <dbReference type="ARBA" id="ARBA00012438"/>
    </source>
</evidence>
<dbReference type="InterPro" id="IPR001789">
    <property type="entry name" value="Sig_transdc_resp-reg_receiver"/>
</dbReference>
<evidence type="ECO:0000256" key="13">
    <source>
        <dbReference type="ARBA" id="ARBA00074306"/>
    </source>
</evidence>
<evidence type="ECO:0000259" key="16">
    <source>
        <dbReference type="PROSITE" id="PS50110"/>
    </source>
</evidence>
<dbReference type="AlphaFoldDB" id="A0AAU8JE89"/>
<dbReference type="InterPro" id="IPR011006">
    <property type="entry name" value="CheY-like_superfamily"/>
</dbReference>
<dbReference type="SMART" id="SM00065">
    <property type="entry name" value="GAF"/>
    <property type="match status" value="2"/>
</dbReference>
<evidence type="ECO:0000256" key="5">
    <source>
        <dbReference type="ARBA" id="ARBA00022553"/>
    </source>
</evidence>
<keyword evidence="8" id="KW-0418">Kinase</keyword>
<dbReference type="Pfam" id="PF00512">
    <property type="entry name" value="HisKA"/>
    <property type="match status" value="1"/>
</dbReference>
<organism evidence="17">
    <name type="scientific">Planktothricoides raciborskii GIHE-MW2</name>
    <dbReference type="NCBI Taxonomy" id="2792601"/>
    <lineage>
        <taxon>Bacteria</taxon>
        <taxon>Bacillati</taxon>
        <taxon>Cyanobacteriota</taxon>
        <taxon>Cyanophyceae</taxon>
        <taxon>Oscillatoriophycideae</taxon>
        <taxon>Oscillatoriales</taxon>
        <taxon>Oscillatoriaceae</taxon>
        <taxon>Planktothricoides</taxon>
    </lineage>
</organism>
<dbReference type="Gene3D" id="3.30.565.10">
    <property type="entry name" value="Histidine kinase-like ATPase, C-terminal domain"/>
    <property type="match status" value="1"/>
</dbReference>
<dbReference type="GO" id="GO:0005524">
    <property type="term" value="F:ATP binding"/>
    <property type="evidence" value="ECO:0007669"/>
    <property type="project" value="UniProtKB-KW"/>
</dbReference>
<evidence type="ECO:0000256" key="3">
    <source>
        <dbReference type="ARBA" id="ARBA00006402"/>
    </source>
</evidence>
<dbReference type="PANTHER" id="PTHR43711:SF31">
    <property type="entry name" value="HISTIDINE KINASE"/>
    <property type="match status" value="1"/>
</dbReference>
<dbReference type="InterPro" id="IPR003661">
    <property type="entry name" value="HisK_dim/P_dom"/>
</dbReference>
<comment type="similarity">
    <text evidence="3">In the N-terminal section; belongs to the phytochrome family.</text>
</comment>
<dbReference type="CDD" id="cd00156">
    <property type="entry name" value="REC"/>
    <property type="match status" value="1"/>
</dbReference>
<feature type="domain" description="Histidine kinase" evidence="15">
    <location>
        <begin position="498"/>
        <end position="716"/>
    </location>
</feature>
<dbReference type="SUPFAM" id="SSF52172">
    <property type="entry name" value="CheY-like"/>
    <property type="match status" value="1"/>
</dbReference>
<dbReference type="Gene3D" id="3.40.50.2300">
    <property type="match status" value="1"/>
</dbReference>
<evidence type="ECO:0000256" key="1">
    <source>
        <dbReference type="ARBA" id="ARBA00000085"/>
    </source>
</evidence>
<evidence type="ECO:0000313" key="17">
    <source>
        <dbReference type="EMBL" id="XCM36612.1"/>
    </source>
</evidence>
<feature type="domain" description="Response regulatory" evidence="16">
    <location>
        <begin position="1"/>
        <end position="109"/>
    </location>
</feature>
<protein>
    <recommendedName>
        <fullName evidence="13">Circadian input-output histidine kinase CikA</fullName>
        <ecNumber evidence="4">2.7.13.3</ecNumber>
    </recommendedName>
</protein>
<dbReference type="CDD" id="cd16922">
    <property type="entry name" value="HATPase_EvgS-ArcB-TorS-like"/>
    <property type="match status" value="1"/>
</dbReference>
<keyword evidence="12" id="KW-0131">Cell cycle</keyword>
<keyword evidence="10" id="KW-0902">Two-component regulatory system</keyword>
<reference evidence="17" key="1">
    <citation type="submission" date="2024-07" db="EMBL/GenBank/DDBJ databases">
        <authorList>
            <person name="Kim Y.J."/>
            <person name="Jeong J.Y."/>
        </authorList>
    </citation>
    <scope>NUCLEOTIDE SEQUENCE</scope>
    <source>
        <strain evidence="17">GIHE-MW2</strain>
    </source>
</reference>
<keyword evidence="11" id="KW-0472">Membrane</keyword>
<dbReference type="InterPro" id="IPR029016">
    <property type="entry name" value="GAF-like_dom_sf"/>
</dbReference>
<dbReference type="FunFam" id="3.30.565.10:FF:000010">
    <property type="entry name" value="Sensor histidine kinase RcsC"/>
    <property type="match status" value="1"/>
</dbReference>
<dbReference type="SUPFAM" id="SSF55781">
    <property type="entry name" value="GAF domain-like"/>
    <property type="match status" value="2"/>
</dbReference>
<dbReference type="InterPro" id="IPR036890">
    <property type="entry name" value="HATPase_C_sf"/>
</dbReference>
<dbReference type="InterPro" id="IPR036097">
    <property type="entry name" value="HisK_dim/P_sf"/>
</dbReference>
<dbReference type="RefSeq" id="WP_199318026.1">
    <property type="nucleotide sequence ID" value="NZ_CP159837.1"/>
</dbReference>
<keyword evidence="5" id="KW-0597">Phosphoprotein</keyword>
<dbReference type="Pfam" id="PF01590">
    <property type="entry name" value="GAF"/>
    <property type="match status" value="2"/>
</dbReference>
<comment type="catalytic activity">
    <reaction evidence="1">
        <text>ATP + protein L-histidine = ADP + protein N-phospho-L-histidine.</text>
        <dbReference type="EC" id="2.7.13.3"/>
    </reaction>
</comment>
<evidence type="ECO:0000256" key="12">
    <source>
        <dbReference type="ARBA" id="ARBA00023306"/>
    </source>
</evidence>
<dbReference type="GO" id="GO:0000155">
    <property type="term" value="F:phosphorelay sensor kinase activity"/>
    <property type="evidence" value="ECO:0007669"/>
    <property type="project" value="InterPro"/>
</dbReference>
<evidence type="ECO:0000256" key="14">
    <source>
        <dbReference type="PROSITE-ProRule" id="PRU00169"/>
    </source>
</evidence>
<dbReference type="FunFam" id="1.10.287.130:FF:000038">
    <property type="entry name" value="Sensory transduction histidine kinase"/>
    <property type="match status" value="1"/>
</dbReference>
<evidence type="ECO:0000256" key="9">
    <source>
        <dbReference type="ARBA" id="ARBA00022840"/>
    </source>
</evidence>
<keyword evidence="6" id="KW-0808">Transferase</keyword>
<comment type="subcellular location">
    <subcellularLocation>
        <location evidence="2">Membrane</location>
    </subcellularLocation>
</comment>
<name>A0AAU8JE89_9CYAN</name>